<dbReference type="EnsemblPlants" id="AVESA.00010b.r2.4AG0650920.1">
    <property type="protein sequence ID" value="AVESA.00010b.r2.4AG0650920.1.CDS.1"/>
    <property type="gene ID" value="AVESA.00010b.r2.4AG0650920"/>
</dbReference>
<evidence type="ECO:0000313" key="2">
    <source>
        <dbReference type="Proteomes" id="UP001732700"/>
    </source>
</evidence>
<reference evidence="1" key="1">
    <citation type="submission" date="2021-05" db="EMBL/GenBank/DDBJ databases">
        <authorList>
            <person name="Scholz U."/>
            <person name="Mascher M."/>
            <person name="Fiebig A."/>
        </authorList>
    </citation>
    <scope>NUCLEOTIDE SEQUENCE [LARGE SCALE GENOMIC DNA]</scope>
</reference>
<organism evidence="1 2">
    <name type="scientific">Avena sativa</name>
    <name type="common">Oat</name>
    <dbReference type="NCBI Taxonomy" id="4498"/>
    <lineage>
        <taxon>Eukaryota</taxon>
        <taxon>Viridiplantae</taxon>
        <taxon>Streptophyta</taxon>
        <taxon>Embryophyta</taxon>
        <taxon>Tracheophyta</taxon>
        <taxon>Spermatophyta</taxon>
        <taxon>Magnoliopsida</taxon>
        <taxon>Liliopsida</taxon>
        <taxon>Poales</taxon>
        <taxon>Poaceae</taxon>
        <taxon>BOP clade</taxon>
        <taxon>Pooideae</taxon>
        <taxon>Poodae</taxon>
        <taxon>Poeae</taxon>
        <taxon>Poeae Chloroplast Group 1 (Aveneae type)</taxon>
        <taxon>Aveninae</taxon>
        <taxon>Avena</taxon>
    </lineage>
</organism>
<reference evidence="1" key="2">
    <citation type="submission" date="2025-09" db="UniProtKB">
        <authorList>
            <consortium name="EnsemblPlants"/>
        </authorList>
    </citation>
    <scope>IDENTIFICATION</scope>
</reference>
<sequence>MLPPRTGRRSLRRSVAAAAPYCRKPKHRGIKKVRKVGGSPTASLSDDALANILARLPDAASVVRCAATCRRWGRVVATSAAIVSRSLQPFGRFLPDLAVGLFHKEMDLPAAASPLLPCFVPMASAARFLGDGQERLLGVAGLGGGDGGILDHSRPVASRNGRLVLELKHEGRGADGLWLAVCNPMMMHDNSIVIVPPLISTAGTTIQEYGCALLTGQDLRPPRCNSFFRLLLVYNRGPAGNSTVLRCYSSDAGCWGREAECSVQVPSSEIRDIGQAVVRRGVAFWALDLGVLGARLDEIDQHGAVTDMHLVPYQEPYPCPQNRLLGISPDNRLFFMVMGVVGWKNKFLLANLSYFKFSDEDNIRTGRMLYGPDREDQQVRIPNMKLSHYNTSVKLRWFGEKSGLVLFTMGRPSGHRGTFVLNLRDKVFNKVADDGDSWKNLIGYEMDMAAYLASSVDPQSLVEKPAMPSIWRFAVCRTTGTRYITLEHR</sequence>
<dbReference type="Proteomes" id="UP001732700">
    <property type="component" value="Chromosome 4A"/>
</dbReference>
<accession>A0ACD5WLG8</accession>
<protein>
    <submittedName>
        <fullName evidence="1">Uncharacterized protein</fullName>
    </submittedName>
</protein>
<keyword evidence="2" id="KW-1185">Reference proteome</keyword>
<proteinExistence type="predicted"/>
<name>A0ACD5WLG8_AVESA</name>
<evidence type="ECO:0000313" key="1">
    <source>
        <dbReference type="EnsemblPlants" id="AVESA.00010b.r2.4AG0650920.1.CDS.1"/>
    </source>
</evidence>